<dbReference type="InterPro" id="IPR045340">
    <property type="entry name" value="DUF6533"/>
</dbReference>
<feature type="transmembrane region" description="Helical" evidence="1">
    <location>
        <begin position="115"/>
        <end position="139"/>
    </location>
</feature>
<sequence length="305" mass="34270">MVSINEVQAAQGTAHAGVASITFVLYDILLNLGNEIDLIWTGRNHWTRLLYLVVRYAPLCVLCSLLMLVVHGVAWNPERCVVMLVYQNIAIQSLTLAVELILLSRVYAMYGQNRTLLLSLSAFLVVEVGSMVGVLSVTIPEFRMTEGCVVTLTPRLFSFYWILPLAFETTLFTLTLYKFVTSIAERSVLGRRNSIMFVLMRDGTWAYAIIFVAMLLNTVFYAVETTPLAGVGFSWEIATLSFAGSHVLLNTRRIAWYPQGTSFWTNATAEFSASKFENNWAARGIDLVDVERRWIGEELVLRVAD</sequence>
<dbReference type="Pfam" id="PF20151">
    <property type="entry name" value="DUF6533"/>
    <property type="match status" value="1"/>
</dbReference>
<feature type="transmembrane region" description="Helical" evidence="1">
    <location>
        <begin position="205"/>
        <end position="223"/>
    </location>
</feature>
<evidence type="ECO:0000259" key="2">
    <source>
        <dbReference type="Pfam" id="PF20151"/>
    </source>
</evidence>
<dbReference type="AlphaFoldDB" id="A0A5C2SQL5"/>
<keyword evidence="4" id="KW-1185">Reference proteome</keyword>
<dbReference type="OrthoDB" id="2637653at2759"/>
<name>A0A5C2SQL5_9APHY</name>
<dbReference type="Proteomes" id="UP000313359">
    <property type="component" value="Unassembled WGS sequence"/>
</dbReference>
<keyword evidence="1" id="KW-0812">Transmembrane</keyword>
<organism evidence="3 4">
    <name type="scientific">Lentinus tigrinus ALCF2SS1-6</name>
    <dbReference type="NCBI Taxonomy" id="1328759"/>
    <lineage>
        <taxon>Eukaryota</taxon>
        <taxon>Fungi</taxon>
        <taxon>Dikarya</taxon>
        <taxon>Basidiomycota</taxon>
        <taxon>Agaricomycotina</taxon>
        <taxon>Agaricomycetes</taxon>
        <taxon>Polyporales</taxon>
        <taxon>Polyporaceae</taxon>
        <taxon>Lentinus</taxon>
    </lineage>
</organism>
<feature type="transmembrane region" description="Helical" evidence="1">
    <location>
        <begin position="159"/>
        <end position="184"/>
    </location>
</feature>
<feature type="domain" description="DUF6533" evidence="2">
    <location>
        <begin position="17"/>
        <end position="59"/>
    </location>
</feature>
<evidence type="ECO:0000313" key="4">
    <source>
        <dbReference type="Proteomes" id="UP000313359"/>
    </source>
</evidence>
<keyword evidence="1" id="KW-0472">Membrane</keyword>
<dbReference type="STRING" id="1328759.A0A5C2SQL5"/>
<reference evidence="3" key="1">
    <citation type="journal article" date="2018" name="Genome Biol. Evol.">
        <title>Genomics and development of Lentinus tigrinus, a white-rot wood-decaying mushroom with dimorphic fruiting bodies.</title>
        <authorList>
            <person name="Wu B."/>
            <person name="Xu Z."/>
            <person name="Knudson A."/>
            <person name="Carlson A."/>
            <person name="Chen N."/>
            <person name="Kovaka S."/>
            <person name="LaButti K."/>
            <person name="Lipzen A."/>
            <person name="Pennachio C."/>
            <person name="Riley R."/>
            <person name="Schakwitz W."/>
            <person name="Umezawa K."/>
            <person name="Ohm R.A."/>
            <person name="Grigoriev I.V."/>
            <person name="Nagy L.G."/>
            <person name="Gibbons J."/>
            <person name="Hibbett D."/>
        </authorList>
    </citation>
    <scope>NUCLEOTIDE SEQUENCE [LARGE SCALE GENOMIC DNA]</scope>
    <source>
        <strain evidence="3">ALCF2SS1-6</strain>
    </source>
</reference>
<evidence type="ECO:0000313" key="3">
    <source>
        <dbReference type="EMBL" id="RPD65628.1"/>
    </source>
</evidence>
<proteinExistence type="predicted"/>
<feature type="transmembrane region" description="Helical" evidence="1">
    <location>
        <begin position="53"/>
        <end position="75"/>
    </location>
</feature>
<gene>
    <name evidence="3" type="ORF">L227DRAFT_649668</name>
</gene>
<feature type="transmembrane region" description="Helical" evidence="1">
    <location>
        <begin position="81"/>
        <end position="103"/>
    </location>
</feature>
<feature type="transmembrane region" description="Helical" evidence="1">
    <location>
        <begin position="229"/>
        <end position="249"/>
    </location>
</feature>
<keyword evidence="1" id="KW-1133">Transmembrane helix</keyword>
<accession>A0A5C2SQL5</accession>
<dbReference type="EMBL" id="ML122252">
    <property type="protein sequence ID" value="RPD65628.1"/>
    <property type="molecule type" value="Genomic_DNA"/>
</dbReference>
<evidence type="ECO:0000256" key="1">
    <source>
        <dbReference type="SAM" id="Phobius"/>
    </source>
</evidence>
<protein>
    <recommendedName>
        <fullName evidence="2">DUF6533 domain-containing protein</fullName>
    </recommendedName>
</protein>
<feature type="transmembrane region" description="Helical" evidence="1">
    <location>
        <begin position="12"/>
        <end position="32"/>
    </location>
</feature>